<name>A0A9X1I8X5_9FLAO</name>
<comment type="caution">
    <text evidence="1">The sequence shown here is derived from an EMBL/GenBank/DDBJ whole genome shotgun (WGS) entry which is preliminary data.</text>
</comment>
<dbReference type="Proteomes" id="UP001139286">
    <property type="component" value="Unassembled WGS sequence"/>
</dbReference>
<reference evidence="1" key="1">
    <citation type="submission" date="2021-10" db="EMBL/GenBank/DDBJ databases">
        <title>Tamlana sargassums sp. nov., and Tamlana laminarinivorans sp. nov., two new bacteria isolated from the brown alga.</title>
        <authorList>
            <person name="Li J."/>
        </authorList>
    </citation>
    <scope>NUCLEOTIDE SEQUENCE</scope>
    <source>
        <strain evidence="1">62-3</strain>
    </source>
</reference>
<evidence type="ECO:0000313" key="2">
    <source>
        <dbReference type="Proteomes" id="UP001139286"/>
    </source>
</evidence>
<protein>
    <submittedName>
        <fullName evidence="1">Peptidase E</fullName>
    </submittedName>
</protein>
<dbReference type="AlphaFoldDB" id="A0A9X1I8X5"/>
<sequence length="167" mass="19369">MKINKVLILLSVLPLFAFTGLHKYYLSVTQVNYIESKEAIQITTRIFVDDLELALRKNFNDTITLTGLNQPEVGDIYIEKYIKQKFTLKINNQPANFSFIGKEYDGDIVRCYLEVENVKTIKTLEISNAILFDVYNEQQNIVKTKIYNKQKSKVLSGSNRNFLLNFN</sequence>
<evidence type="ECO:0000313" key="1">
    <source>
        <dbReference type="EMBL" id="MCB4809518.1"/>
    </source>
</evidence>
<keyword evidence="2" id="KW-1185">Reference proteome</keyword>
<gene>
    <name evidence="1" type="ORF">LG651_14775</name>
</gene>
<proteinExistence type="predicted"/>
<organism evidence="1 2">
    <name type="scientific">Neotamlana sargassicola</name>
    <dbReference type="NCBI Taxonomy" id="2883125"/>
    <lineage>
        <taxon>Bacteria</taxon>
        <taxon>Pseudomonadati</taxon>
        <taxon>Bacteroidota</taxon>
        <taxon>Flavobacteriia</taxon>
        <taxon>Flavobacteriales</taxon>
        <taxon>Flavobacteriaceae</taxon>
        <taxon>Neotamlana</taxon>
    </lineage>
</organism>
<dbReference type="InterPro" id="IPR046525">
    <property type="entry name" value="DUF6702"/>
</dbReference>
<dbReference type="EMBL" id="JAJAPX010000006">
    <property type="protein sequence ID" value="MCB4809518.1"/>
    <property type="molecule type" value="Genomic_DNA"/>
</dbReference>
<accession>A0A9X1I8X5</accession>
<dbReference type="Pfam" id="PF20420">
    <property type="entry name" value="DUF6702"/>
    <property type="match status" value="1"/>
</dbReference>
<dbReference type="RefSeq" id="WP_226696879.1">
    <property type="nucleotide sequence ID" value="NZ_JAJAPX010000006.1"/>
</dbReference>